<dbReference type="SUPFAM" id="SSF49854">
    <property type="entry name" value="Spermadhesin, CUB domain"/>
    <property type="match status" value="2"/>
</dbReference>
<evidence type="ECO:0000256" key="4">
    <source>
        <dbReference type="PROSITE-ProRule" id="PRU00302"/>
    </source>
</evidence>
<dbReference type="PANTHER" id="PTHR45656">
    <property type="entry name" value="PROTEIN CBR-CLEC-78"/>
    <property type="match status" value="1"/>
</dbReference>
<evidence type="ECO:0000256" key="5">
    <source>
        <dbReference type="SAM" id="MobiDB-lite"/>
    </source>
</evidence>
<evidence type="ECO:0000256" key="1">
    <source>
        <dbReference type="ARBA" id="ARBA00022659"/>
    </source>
</evidence>
<dbReference type="Pfam" id="PF00084">
    <property type="entry name" value="Sushi"/>
    <property type="match status" value="1"/>
</dbReference>
<dbReference type="CDD" id="cd00041">
    <property type="entry name" value="CUB"/>
    <property type="match status" value="1"/>
</dbReference>
<comment type="caution">
    <text evidence="4">Lacks conserved residue(s) required for the propagation of feature annotation.</text>
</comment>
<comment type="caution">
    <text evidence="7">The sequence shown here is derived from an EMBL/GenBank/DDBJ whole genome shotgun (WGS) entry which is preliminary data.</text>
</comment>
<feature type="region of interest" description="Disordered" evidence="5">
    <location>
        <begin position="101"/>
        <end position="124"/>
    </location>
</feature>
<dbReference type="SUPFAM" id="SSF57535">
    <property type="entry name" value="Complement control module/SCR domain"/>
    <property type="match status" value="1"/>
</dbReference>
<dbReference type="EMBL" id="JARO02000625">
    <property type="protein sequence ID" value="KPP77904.1"/>
    <property type="molecule type" value="Genomic_DNA"/>
</dbReference>
<evidence type="ECO:0000313" key="8">
    <source>
        <dbReference type="Proteomes" id="UP000034805"/>
    </source>
</evidence>
<dbReference type="SMART" id="SM00032">
    <property type="entry name" value="CCP"/>
    <property type="match status" value="1"/>
</dbReference>
<dbReference type="InterPro" id="IPR035976">
    <property type="entry name" value="Sushi/SCR/CCP_sf"/>
</dbReference>
<keyword evidence="3" id="KW-1015">Disulfide bond</keyword>
<protein>
    <submittedName>
        <fullName evidence="7">CUB and sushi domain-containing protein 3-like</fullName>
    </submittedName>
</protein>
<dbReference type="InterPro" id="IPR000859">
    <property type="entry name" value="CUB_dom"/>
</dbReference>
<dbReference type="PROSITE" id="PS50923">
    <property type="entry name" value="SUSHI"/>
    <property type="match status" value="1"/>
</dbReference>
<evidence type="ECO:0000256" key="3">
    <source>
        <dbReference type="ARBA" id="ARBA00023157"/>
    </source>
</evidence>
<proteinExistence type="predicted"/>
<feature type="domain" description="Sushi" evidence="6">
    <location>
        <begin position="282"/>
        <end position="343"/>
    </location>
</feature>
<evidence type="ECO:0000256" key="2">
    <source>
        <dbReference type="ARBA" id="ARBA00022737"/>
    </source>
</evidence>
<dbReference type="PANTHER" id="PTHR45656:SF15">
    <property type="entry name" value="SUSHI DOMAIN-CONTAINING PROTEIN"/>
    <property type="match status" value="1"/>
</dbReference>
<dbReference type="CDD" id="cd00033">
    <property type="entry name" value="CCP"/>
    <property type="match status" value="1"/>
</dbReference>
<feature type="non-terminal residue" evidence="7">
    <location>
        <position position="636"/>
    </location>
</feature>
<keyword evidence="1 4" id="KW-0768">Sushi</keyword>
<reference evidence="7 8" key="1">
    <citation type="submission" date="2015-08" db="EMBL/GenBank/DDBJ databases">
        <title>The genome of the Asian arowana (Scleropages formosus).</title>
        <authorList>
            <person name="Tan M.H."/>
            <person name="Gan H.M."/>
            <person name="Croft L.J."/>
            <person name="Austin C.M."/>
        </authorList>
    </citation>
    <scope>NUCLEOTIDE SEQUENCE [LARGE SCALE GENOMIC DNA]</scope>
    <source>
        <strain evidence="7">Aro1</strain>
    </source>
</reference>
<keyword evidence="2" id="KW-0677">Repeat</keyword>
<dbReference type="InterPro" id="IPR035914">
    <property type="entry name" value="Sperma_CUB_dom_sf"/>
</dbReference>
<dbReference type="InterPro" id="IPR051277">
    <property type="entry name" value="SEZ6_CSMD_C4BPB_Regulators"/>
</dbReference>
<sequence length="636" mass="70459">MDGCPPSFGLLYHFLEDAPAGCLLLAQGATLPVIVADSPGTEKECLLFKGAGSTWRRREEIVRLAEPLCSRAKGRRSRHANALARRSNRCVSWRLSPRVAADGSAARTGPTESGSNRVCSWPPGQRGKIAHKARPLGGITKGTSSTFASPTGDLDHLRSSIFRGSAPTDAATLYRGQYSSLRQRPCVEPQKASMASFVATDLDWYWLTGFQIPPPVTSTGSVFSLRLTSDFAVSAHGFKIYYEDVQITIVPRVMDTELQPCCGYYLKISLEDTVTPVELQSSSCGNPGVPPKGILYGTRFNVGDKIRYSCVTGYVLDGHPQLTCVTNAGNTAVWDFPVPICRARRPLAASLFQFIEMPSGISLLLEDYLKWTHERVHCYLVLVRAREIYSESDGRLCAFTLGREQAVYLRVERWAGQCMGEIDGPSQRDYRLFLEYHFQMEDKYDYLEVEGSEPPTICYTPPVQSATMGCRDEDTRLVRTTEAQPFIWSYAAMWGFATEEPRVEVANDQDPAVQRRNMCPQSAMRGSVLHAREVRGRGPQGSACQPRSSLLATGRPPIRLLCPPLMNELAGARAVLRADAGRPMADSGPVQSLSRLSGMNIPSPIVSNKNWLRLHFVTDSNHRYRGFSAHYQEEII</sequence>
<evidence type="ECO:0000313" key="7">
    <source>
        <dbReference type="EMBL" id="KPP77904.1"/>
    </source>
</evidence>
<dbReference type="Gene3D" id="2.60.120.290">
    <property type="entry name" value="Spermadhesin, CUB domain"/>
    <property type="match status" value="1"/>
</dbReference>
<dbReference type="InterPro" id="IPR000436">
    <property type="entry name" value="Sushi_SCR_CCP_dom"/>
</dbReference>
<dbReference type="Proteomes" id="UP000034805">
    <property type="component" value="Unassembled WGS sequence"/>
</dbReference>
<evidence type="ECO:0000259" key="6">
    <source>
        <dbReference type="PROSITE" id="PS50923"/>
    </source>
</evidence>
<name>A0A0P7XM75_SCLFO</name>
<organism evidence="7 8">
    <name type="scientific">Scleropages formosus</name>
    <name type="common">Asian bonytongue</name>
    <name type="synonym">Osteoglossum formosum</name>
    <dbReference type="NCBI Taxonomy" id="113540"/>
    <lineage>
        <taxon>Eukaryota</taxon>
        <taxon>Metazoa</taxon>
        <taxon>Chordata</taxon>
        <taxon>Craniata</taxon>
        <taxon>Vertebrata</taxon>
        <taxon>Euteleostomi</taxon>
        <taxon>Actinopterygii</taxon>
        <taxon>Neopterygii</taxon>
        <taxon>Teleostei</taxon>
        <taxon>Osteoglossocephala</taxon>
        <taxon>Osteoglossomorpha</taxon>
        <taxon>Osteoglossiformes</taxon>
        <taxon>Osteoglossidae</taxon>
        <taxon>Scleropages</taxon>
    </lineage>
</organism>
<dbReference type="AlphaFoldDB" id="A0A0P7XM75"/>
<gene>
    <name evidence="7" type="ORF">Z043_102637</name>
</gene>
<accession>A0A0P7XM75</accession>
<dbReference type="Gene3D" id="2.10.70.10">
    <property type="entry name" value="Complement Module, domain 1"/>
    <property type="match status" value="1"/>
</dbReference>